<keyword evidence="3" id="KW-0547">Nucleotide-binding</keyword>
<protein>
    <submittedName>
        <fullName evidence="6">Uncharacterized protein</fullName>
    </submittedName>
</protein>
<keyword evidence="1" id="KW-0723">Serine/threonine-protein kinase</keyword>
<dbReference type="EMBL" id="JXTC01000350">
    <property type="protein sequence ID" value="PON62128.1"/>
    <property type="molecule type" value="Genomic_DNA"/>
</dbReference>
<keyword evidence="5" id="KW-0067">ATP-binding</keyword>
<dbReference type="PANTHER" id="PTHR27002:SF926">
    <property type="entry name" value="OS07G0535800 PROTEIN"/>
    <property type="match status" value="1"/>
</dbReference>
<name>A0A2P5CM56_TREOI</name>
<dbReference type="GO" id="GO:0005886">
    <property type="term" value="C:plasma membrane"/>
    <property type="evidence" value="ECO:0007669"/>
    <property type="project" value="TreeGrafter"/>
</dbReference>
<dbReference type="GO" id="GO:0005524">
    <property type="term" value="F:ATP binding"/>
    <property type="evidence" value="ECO:0007669"/>
    <property type="project" value="UniProtKB-KW"/>
</dbReference>
<gene>
    <name evidence="6" type="ORF">TorRG33x02_280120</name>
</gene>
<evidence type="ECO:0000256" key="4">
    <source>
        <dbReference type="ARBA" id="ARBA00022777"/>
    </source>
</evidence>
<evidence type="ECO:0000256" key="2">
    <source>
        <dbReference type="ARBA" id="ARBA00022679"/>
    </source>
</evidence>
<sequence length="199" mass="21983">MEIFFFKGIYPSLILALNNIIEISFKAGKSGSNLKQVSRDTEQYIHELGTSLATIDEGGAHSYLLRGNKEQGLPSFSFYTTETATAYFPKANKLSQRILGLSTRDCSKKDCLKDLDKERKCSTNELMRCVQVALFPVQESVANRPAMSDVVSMLSSHMAILPDPKQSASSIPEEISDNNFPEDLASYSVNDVTVLTPES</sequence>
<dbReference type="AlphaFoldDB" id="A0A2P5CM56"/>
<accession>A0A2P5CM56</accession>
<organism evidence="6 7">
    <name type="scientific">Trema orientale</name>
    <name type="common">Charcoal tree</name>
    <name type="synonym">Celtis orientalis</name>
    <dbReference type="NCBI Taxonomy" id="63057"/>
    <lineage>
        <taxon>Eukaryota</taxon>
        <taxon>Viridiplantae</taxon>
        <taxon>Streptophyta</taxon>
        <taxon>Embryophyta</taxon>
        <taxon>Tracheophyta</taxon>
        <taxon>Spermatophyta</taxon>
        <taxon>Magnoliopsida</taxon>
        <taxon>eudicotyledons</taxon>
        <taxon>Gunneridae</taxon>
        <taxon>Pentapetalae</taxon>
        <taxon>rosids</taxon>
        <taxon>fabids</taxon>
        <taxon>Rosales</taxon>
        <taxon>Cannabaceae</taxon>
        <taxon>Trema</taxon>
    </lineage>
</organism>
<keyword evidence="4" id="KW-0418">Kinase</keyword>
<dbReference type="STRING" id="63057.A0A2P5CM56"/>
<evidence type="ECO:0000256" key="3">
    <source>
        <dbReference type="ARBA" id="ARBA00022741"/>
    </source>
</evidence>
<evidence type="ECO:0000256" key="1">
    <source>
        <dbReference type="ARBA" id="ARBA00022527"/>
    </source>
</evidence>
<dbReference type="GO" id="GO:0004674">
    <property type="term" value="F:protein serine/threonine kinase activity"/>
    <property type="evidence" value="ECO:0007669"/>
    <property type="project" value="UniProtKB-KW"/>
</dbReference>
<reference evidence="7" key="1">
    <citation type="submission" date="2016-06" db="EMBL/GenBank/DDBJ databases">
        <title>Parallel loss of symbiosis genes in relatives of nitrogen-fixing non-legume Parasponia.</title>
        <authorList>
            <person name="Van Velzen R."/>
            <person name="Holmer R."/>
            <person name="Bu F."/>
            <person name="Rutten L."/>
            <person name="Van Zeijl A."/>
            <person name="Liu W."/>
            <person name="Santuari L."/>
            <person name="Cao Q."/>
            <person name="Sharma T."/>
            <person name="Shen D."/>
            <person name="Roswanjaya Y."/>
            <person name="Wardhani T."/>
            <person name="Kalhor M.S."/>
            <person name="Jansen J."/>
            <person name="Van den Hoogen J."/>
            <person name="Gungor B."/>
            <person name="Hartog M."/>
            <person name="Hontelez J."/>
            <person name="Verver J."/>
            <person name="Yang W.-C."/>
            <person name="Schijlen E."/>
            <person name="Repin R."/>
            <person name="Schilthuizen M."/>
            <person name="Schranz E."/>
            <person name="Heidstra R."/>
            <person name="Miyata K."/>
            <person name="Fedorova E."/>
            <person name="Kohlen W."/>
            <person name="Bisseling T."/>
            <person name="Smit S."/>
            <person name="Geurts R."/>
        </authorList>
    </citation>
    <scope>NUCLEOTIDE SEQUENCE [LARGE SCALE GENOMIC DNA]</scope>
    <source>
        <strain evidence="7">cv. RG33-2</strain>
    </source>
</reference>
<evidence type="ECO:0000313" key="6">
    <source>
        <dbReference type="EMBL" id="PON62128.1"/>
    </source>
</evidence>
<keyword evidence="7" id="KW-1185">Reference proteome</keyword>
<dbReference type="Proteomes" id="UP000237000">
    <property type="component" value="Unassembled WGS sequence"/>
</dbReference>
<evidence type="ECO:0000256" key="5">
    <source>
        <dbReference type="ARBA" id="ARBA00022840"/>
    </source>
</evidence>
<comment type="caution">
    <text evidence="6">The sequence shown here is derived from an EMBL/GenBank/DDBJ whole genome shotgun (WGS) entry which is preliminary data.</text>
</comment>
<dbReference type="InParanoid" id="A0A2P5CM56"/>
<dbReference type="PANTHER" id="PTHR27002">
    <property type="entry name" value="RECEPTOR-LIKE SERINE/THREONINE-PROTEIN KINASE SD1-8"/>
    <property type="match status" value="1"/>
</dbReference>
<keyword evidence="2" id="KW-0808">Transferase</keyword>
<proteinExistence type="predicted"/>
<evidence type="ECO:0000313" key="7">
    <source>
        <dbReference type="Proteomes" id="UP000237000"/>
    </source>
</evidence>